<dbReference type="Gene3D" id="3.90.79.10">
    <property type="entry name" value="Nucleoside Triphosphate Pyrophosphohydrolase"/>
    <property type="match status" value="1"/>
</dbReference>
<dbReference type="Proteomes" id="UP000002383">
    <property type="component" value="Chromosome"/>
</dbReference>
<comment type="subunit">
    <text evidence="2 4">Monomer.</text>
</comment>
<dbReference type="PANTHER" id="PTHR43222">
    <property type="entry name" value="NUDIX HYDROLASE 23"/>
    <property type="match status" value="1"/>
</dbReference>
<name>B8GSL8_THISH</name>
<dbReference type="eggNOG" id="COG1051">
    <property type="taxonomic scope" value="Bacteria"/>
</dbReference>
<dbReference type="SUPFAM" id="SSF55811">
    <property type="entry name" value="Nudix"/>
    <property type="match status" value="1"/>
</dbReference>
<dbReference type="HOGENOM" id="CLU_037162_6_1_6"/>
<keyword evidence="4 6" id="KW-0378">Hydrolase</keyword>
<evidence type="ECO:0000256" key="3">
    <source>
        <dbReference type="ARBA" id="ARBA00015552"/>
    </source>
</evidence>
<dbReference type="EC" id="3.6.1.-" evidence="4"/>
<dbReference type="InterPro" id="IPR033713">
    <property type="entry name" value="NudJ"/>
</dbReference>
<comment type="cofactor">
    <cofactor evidence="4">
        <name>Mg(2+)</name>
        <dbReference type="ChEBI" id="CHEBI:18420"/>
    </cofactor>
</comment>
<dbReference type="OrthoDB" id="8594221at2"/>
<reference evidence="6 7" key="1">
    <citation type="journal article" date="2011" name="Stand. Genomic Sci.">
        <title>Complete genome sequence of 'Thioalkalivibrio sulfidophilus' HL-EbGr7.</title>
        <authorList>
            <person name="Muyzer G."/>
            <person name="Sorokin D.Y."/>
            <person name="Mavromatis K."/>
            <person name="Lapidus A."/>
            <person name="Clum A."/>
            <person name="Ivanova N."/>
            <person name="Pati A."/>
            <person name="d'Haeseleer P."/>
            <person name="Woyke T."/>
            <person name="Kyrpides N.C."/>
        </authorList>
    </citation>
    <scope>NUCLEOTIDE SEQUENCE [LARGE SCALE GENOMIC DNA]</scope>
    <source>
        <strain evidence="6 7">HL-EbGR7</strain>
    </source>
</reference>
<evidence type="ECO:0000256" key="2">
    <source>
        <dbReference type="ARBA" id="ARBA00011245"/>
    </source>
</evidence>
<feature type="domain" description="Nudix hydrolase" evidence="5">
    <location>
        <begin position="14"/>
        <end position="143"/>
    </location>
</feature>
<gene>
    <name evidence="4" type="primary">nudJ</name>
    <name evidence="6" type="ordered locus">Tgr7_1841</name>
</gene>
<dbReference type="GO" id="GO:0017110">
    <property type="term" value="F:nucleoside diphosphate phosphatase activity"/>
    <property type="evidence" value="ECO:0007669"/>
    <property type="project" value="InterPro"/>
</dbReference>
<proteinExistence type="inferred from homology"/>
<dbReference type="EMBL" id="CP001339">
    <property type="protein sequence ID" value="ACL72922.1"/>
    <property type="molecule type" value="Genomic_DNA"/>
</dbReference>
<evidence type="ECO:0000313" key="6">
    <source>
        <dbReference type="EMBL" id="ACL72922.1"/>
    </source>
</evidence>
<dbReference type="STRING" id="396588.Tgr7_1841"/>
<dbReference type="PROSITE" id="PS51462">
    <property type="entry name" value="NUDIX"/>
    <property type="match status" value="1"/>
</dbReference>
<evidence type="ECO:0000259" key="5">
    <source>
        <dbReference type="PROSITE" id="PS51462"/>
    </source>
</evidence>
<dbReference type="CDD" id="cd03675">
    <property type="entry name" value="NUDIX_Hydrolase"/>
    <property type="match status" value="1"/>
</dbReference>
<dbReference type="InterPro" id="IPR015797">
    <property type="entry name" value="NUDIX_hydrolase-like_dom_sf"/>
</dbReference>
<dbReference type="Pfam" id="PF00293">
    <property type="entry name" value="NUDIX"/>
    <property type="match status" value="1"/>
</dbReference>
<dbReference type="RefSeq" id="WP_012638404.1">
    <property type="nucleotide sequence ID" value="NC_011901.1"/>
</dbReference>
<dbReference type="InterPro" id="IPR000086">
    <property type="entry name" value="NUDIX_hydrolase_dom"/>
</dbReference>
<evidence type="ECO:0000256" key="1">
    <source>
        <dbReference type="ARBA" id="ARBA00007608"/>
    </source>
</evidence>
<sequence length="159" mass="18150">MPSADQYTTARPWTPRATVAAVVERDGRFLMVEEQVDGGLRLNQPAGHLEDGESLLQAVIRETLEETAWHFRPEALVGIYRWRHPGGETFLRFAFAGTVHDQDGTRSLDPDILRSLWLDRDTLVTERARLRSPLVLRCVDDYLAERRYPLALLQDLPSP</sequence>
<accession>B8GSL8</accession>
<dbReference type="GO" id="GO:0004787">
    <property type="term" value="F:thiamine diphosphate phosphatase activity"/>
    <property type="evidence" value="ECO:0007669"/>
    <property type="project" value="InterPro"/>
</dbReference>
<evidence type="ECO:0000313" key="7">
    <source>
        <dbReference type="Proteomes" id="UP000002383"/>
    </source>
</evidence>
<comment type="similarity">
    <text evidence="1 4">Belongs to the Nudix hydrolase family. NudJ subfamily.</text>
</comment>
<dbReference type="AlphaFoldDB" id="B8GSL8"/>
<keyword evidence="4" id="KW-0460">Magnesium</keyword>
<dbReference type="GO" id="GO:0017111">
    <property type="term" value="F:ribonucleoside triphosphate phosphatase activity"/>
    <property type="evidence" value="ECO:0007669"/>
    <property type="project" value="InterPro"/>
</dbReference>
<dbReference type="PANTHER" id="PTHR43222:SF11">
    <property type="entry name" value="PHOSPHATASE NUDJ"/>
    <property type="match status" value="1"/>
</dbReference>
<protein>
    <recommendedName>
        <fullName evidence="3 4">Phosphatase NudJ</fullName>
        <ecNumber evidence="4">3.6.1.-</ecNumber>
    </recommendedName>
</protein>
<organism evidence="6 7">
    <name type="scientific">Thioalkalivibrio sulfidiphilus (strain HL-EbGR7)</name>
    <dbReference type="NCBI Taxonomy" id="396588"/>
    <lineage>
        <taxon>Bacteria</taxon>
        <taxon>Pseudomonadati</taxon>
        <taxon>Pseudomonadota</taxon>
        <taxon>Gammaproteobacteria</taxon>
        <taxon>Chromatiales</taxon>
        <taxon>Ectothiorhodospiraceae</taxon>
        <taxon>Thioalkalivibrio</taxon>
    </lineage>
</organism>
<dbReference type="KEGG" id="tgr:Tgr7_1841"/>
<keyword evidence="7" id="KW-1185">Reference proteome</keyword>
<evidence type="ECO:0000256" key="4">
    <source>
        <dbReference type="RuleBase" id="RU364043"/>
    </source>
</evidence>